<feature type="transmembrane region" description="Helical" evidence="1">
    <location>
        <begin position="20"/>
        <end position="44"/>
    </location>
</feature>
<dbReference type="VEuPathDB" id="FungiDB:FUN_014798"/>
<organism evidence="2 3">
    <name type="scientific">Rhizophagus irregularis</name>
    <dbReference type="NCBI Taxonomy" id="588596"/>
    <lineage>
        <taxon>Eukaryota</taxon>
        <taxon>Fungi</taxon>
        <taxon>Fungi incertae sedis</taxon>
        <taxon>Mucoromycota</taxon>
        <taxon>Glomeromycotina</taxon>
        <taxon>Glomeromycetes</taxon>
        <taxon>Glomerales</taxon>
        <taxon>Glomeraceae</taxon>
        <taxon>Rhizophagus</taxon>
    </lineage>
</organism>
<name>A0A2I1FUP8_9GLOM</name>
<sequence>MWMFKMKIYEKSSYWLMLRVTQFIITVFCLILEIIQVILFMSLLQNTVPLSIYFSNNGQYKGEVKIWYYIVIGLSAIGLGQNEKNETILERTLFKFKHLRETPTNNPHNINVQTD</sequence>
<evidence type="ECO:0000313" key="2">
    <source>
        <dbReference type="EMBL" id="PKY38076.1"/>
    </source>
</evidence>
<gene>
    <name evidence="2" type="ORF">RhiirA4_439124</name>
</gene>
<evidence type="ECO:0000313" key="3">
    <source>
        <dbReference type="Proteomes" id="UP000234323"/>
    </source>
</evidence>
<keyword evidence="1" id="KW-1133">Transmembrane helix</keyword>
<accession>A0A2I1FUP8</accession>
<dbReference type="VEuPathDB" id="FungiDB:RhiirA1_537054"/>
<dbReference type="VEuPathDB" id="FungiDB:RhiirFUN_011972"/>
<reference evidence="2 3" key="1">
    <citation type="submission" date="2015-10" db="EMBL/GenBank/DDBJ databases">
        <title>Genome analyses suggest a sexual origin of heterokaryosis in a supposedly ancient asexual fungus.</title>
        <authorList>
            <person name="Ropars J."/>
            <person name="Sedzielewska K."/>
            <person name="Noel J."/>
            <person name="Charron P."/>
            <person name="Farinelli L."/>
            <person name="Marton T."/>
            <person name="Kruger M."/>
            <person name="Pelin A."/>
            <person name="Brachmann A."/>
            <person name="Corradi N."/>
        </authorList>
    </citation>
    <scope>NUCLEOTIDE SEQUENCE [LARGE SCALE GENOMIC DNA]</scope>
    <source>
        <strain evidence="2 3">A4</strain>
    </source>
</reference>
<keyword evidence="1" id="KW-0812">Transmembrane</keyword>
<keyword evidence="3" id="KW-1185">Reference proteome</keyword>
<keyword evidence="1" id="KW-0472">Membrane</keyword>
<dbReference type="Proteomes" id="UP000234323">
    <property type="component" value="Unassembled WGS sequence"/>
</dbReference>
<dbReference type="EMBL" id="LLXI01000018">
    <property type="protein sequence ID" value="PKY38076.1"/>
    <property type="molecule type" value="Genomic_DNA"/>
</dbReference>
<evidence type="ECO:0000256" key="1">
    <source>
        <dbReference type="SAM" id="Phobius"/>
    </source>
</evidence>
<comment type="caution">
    <text evidence="2">The sequence shown here is derived from an EMBL/GenBank/DDBJ whole genome shotgun (WGS) entry which is preliminary data.</text>
</comment>
<proteinExistence type="predicted"/>
<dbReference type="AlphaFoldDB" id="A0A2I1FUP8"/>
<protein>
    <submittedName>
        <fullName evidence="2">Uncharacterized protein</fullName>
    </submittedName>
</protein>